<feature type="transmembrane region" description="Helical" evidence="1">
    <location>
        <begin position="64"/>
        <end position="85"/>
    </location>
</feature>
<feature type="transmembrane region" description="Helical" evidence="1">
    <location>
        <begin position="580"/>
        <end position="598"/>
    </location>
</feature>
<reference evidence="2 3" key="1">
    <citation type="submission" date="2023-04" db="EMBL/GenBank/DDBJ databases">
        <title>Fusibacter bizertensis strain WBS, isolated from littoral bottom sediments of the Arctic seas - biochemical and genomic analysis.</title>
        <authorList>
            <person name="Brioukhanov A.L."/>
        </authorList>
    </citation>
    <scope>NUCLEOTIDE SEQUENCE [LARGE SCALE GENOMIC DNA]</scope>
    <source>
        <strain evidence="2 3">WBS</strain>
    </source>
</reference>
<feature type="transmembrane region" description="Helical" evidence="1">
    <location>
        <begin position="125"/>
        <end position="144"/>
    </location>
</feature>
<feature type="transmembrane region" description="Helical" evidence="1">
    <location>
        <begin position="6"/>
        <end position="27"/>
    </location>
</feature>
<evidence type="ECO:0000313" key="3">
    <source>
        <dbReference type="Proteomes" id="UP001158045"/>
    </source>
</evidence>
<dbReference type="RefSeq" id="WP_281094086.1">
    <property type="nucleotide sequence ID" value="NZ_JARYZI010000005.1"/>
</dbReference>
<feature type="transmembrane region" description="Helical" evidence="1">
    <location>
        <begin position="156"/>
        <end position="175"/>
    </location>
</feature>
<feature type="transmembrane region" description="Helical" evidence="1">
    <location>
        <begin position="447"/>
        <end position="463"/>
    </location>
</feature>
<keyword evidence="1" id="KW-1133">Transmembrane helix</keyword>
<feature type="transmembrane region" description="Helical" evidence="1">
    <location>
        <begin position="540"/>
        <end position="559"/>
    </location>
</feature>
<keyword evidence="1" id="KW-0812">Transmembrane</keyword>
<keyword evidence="3" id="KW-1185">Reference proteome</keyword>
<accession>A0ABT6NCU2</accession>
<sequence length="599" mass="68198">MKKYKGLLLKIIAYSAIILVFIFIATLDRPIKSEVFPLTSSAYQDANETNLMTILKGRLIKEPFNGIVTIIFFLAIAHSLSVNYFNSKAHELEHEFESLKLQGKISRDSKSMKATIYHFLGEVEVVFGLWAIVLGIACASYYDWGTFVSYINSLSYREPIFIIVIMVIASSRPILKLFELILWRIVKVFNGSIEAWWLSILLLSAFLSSFVTGPAAMTICAMLLADKFFVLNPSKSLKYTTLALLFVNISVGGAMTNFASPPVLMVVDVWDWNILFMFLNFGWKSIIAITIGTVSYFLLFRKEFKSLEKPHQDLQFKRYIQNRFISQKELEILFEDLEQNVDARMGYSKEVRAFSVILKDNLKAIARRKLTKEEIEEYEVDLAIDEKFESIANKQFRRTIPGLLSNEERDEYNDPDWDKRDDRVPFWIMGSHLLFMLWTIMNAHETILFLAGFLFFLGFYQITSYYQNKIEFRTALLVGFFLAGLIVHGTLQEWWIAPILGNLPPLGLNFASIVLTSFNDNAAITYLSTLVPNFPDTLKYAVVSGAITGGGLTIIANSPNPIGQSILKPFFKNGIEAGNLLKYALMPTAVAMIIFFVLH</sequence>
<proteinExistence type="predicted"/>
<keyword evidence="1" id="KW-0472">Membrane</keyword>
<gene>
    <name evidence="2" type="ORF">QE109_08805</name>
</gene>
<dbReference type="EMBL" id="JARYZI010000005">
    <property type="protein sequence ID" value="MDH8678245.1"/>
    <property type="molecule type" value="Genomic_DNA"/>
</dbReference>
<feature type="transmembrane region" description="Helical" evidence="1">
    <location>
        <begin position="195"/>
        <end position="225"/>
    </location>
</feature>
<feature type="transmembrane region" description="Helical" evidence="1">
    <location>
        <begin position="475"/>
        <end position="497"/>
    </location>
</feature>
<dbReference type="InterPro" id="IPR009978">
    <property type="entry name" value="Na_H_antiport_3"/>
</dbReference>
<evidence type="ECO:0000313" key="2">
    <source>
        <dbReference type="EMBL" id="MDH8678245.1"/>
    </source>
</evidence>
<protein>
    <submittedName>
        <fullName evidence="2">Na+/H+ antiporter</fullName>
    </submittedName>
</protein>
<feature type="transmembrane region" description="Helical" evidence="1">
    <location>
        <begin position="275"/>
        <end position="299"/>
    </location>
</feature>
<evidence type="ECO:0000256" key="1">
    <source>
        <dbReference type="SAM" id="Phobius"/>
    </source>
</evidence>
<comment type="caution">
    <text evidence="2">The sequence shown here is derived from an EMBL/GenBank/DDBJ whole genome shotgun (WGS) entry which is preliminary data.</text>
</comment>
<feature type="transmembrane region" description="Helical" evidence="1">
    <location>
        <begin position="237"/>
        <end position="255"/>
    </location>
</feature>
<organism evidence="2 3">
    <name type="scientific">Fusibacter bizertensis</name>
    <dbReference type="NCBI Taxonomy" id="1488331"/>
    <lineage>
        <taxon>Bacteria</taxon>
        <taxon>Bacillati</taxon>
        <taxon>Bacillota</taxon>
        <taxon>Clostridia</taxon>
        <taxon>Eubacteriales</taxon>
        <taxon>Eubacteriales Family XII. Incertae Sedis</taxon>
        <taxon>Fusibacter</taxon>
    </lineage>
</organism>
<dbReference type="Pfam" id="PF07399">
    <property type="entry name" value="Na_H_antiport_3"/>
    <property type="match status" value="2"/>
</dbReference>
<dbReference type="Proteomes" id="UP001158045">
    <property type="component" value="Unassembled WGS sequence"/>
</dbReference>
<name>A0ABT6NCU2_9FIRM</name>